<organism evidence="1 2">
    <name type="scientific">[Brevibacterium] flavum</name>
    <dbReference type="NCBI Taxonomy" id="92706"/>
    <lineage>
        <taxon>Bacteria</taxon>
        <taxon>Bacillati</taxon>
        <taxon>Actinomycetota</taxon>
        <taxon>Actinomycetes</taxon>
        <taxon>Mycobacteriales</taxon>
        <taxon>Corynebacteriaceae</taxon>
        <taxon>Corynebacterium</taxon>
    </lineage>
</organism>
<dbReference type="EMBL" id="CP011309">
    <property type="protein sequence ID" value="AKF27511.1"/>
    <property type="molecule type" value="Genomic_DNA"/>
</dbReference>
<dbReference type="HOGENOM" id="CLU_098573_0_0_11"/>
<sequence>MEIRANVYSPLQNTAVWLGAWLYELVPTEDVIDAFVDLGGPHTFGDGGLLDMMRTLKELTSTLIDAPFHGPILTLALSGPGQVPALPAGSRAAVLASASKEGALVLGGVDKQHSWALVPTRGKDATEWNLVEVEGFLPAIATASPGEADQLLRQATDQAANIIESSGYASLAPKSLKNPRLTVGMLSDFYDTPGLPYAVPERSAKLFARADRVAAIAETVQETIGDHSLDPQLISLWSHIRTARMAGVSYALAEFARDYHS</sequence>
<dbReference type="Proteomes" id="UP000034037">
    <property type="component" value="Chromosome"/>
</dbReference>
<keyword evidence="2" id="KW-1185">Reference proteome</keyword>
<protein>
    <submittedName>
        <fullName evidence="1">Uncharacterized protein</fullName>
    </submittedName>
</protein>
<dbReference type="AlphaFoldDB" id="A0A0F6WQR4"/>
<accession>A0A0F6WQR4</accession>
<dbReference type="RefSeq" id="WP_034983747.1">
    <property type="nucleotide sequence ID" value="NZ_CP011309.1"/>
</dbReference>
<dbReference type="PATRIC" id="fig|92706.3.peg.1692"/>
<proteinExistence type="predicted"/>
<reference evidence="1 2" key="1">
    <citation type="submission" date="2015-04" db="EMBL/GenBank/DDBJ databases">
        <title>Complete Genome Sequence of Brevibacterium flavum ATCC 15168.</title>
        <authorList>
            <person name="Ahn J."/>
            <person name="Park G."/>
            <person name="Jeon W."/>
            <person name="Jang Y."/>
            <person name="Jang M."/>
            <person name="Lee H."/>
            <person name="Lee H."/>
        </authorList>
    </citation>
    <scope>NUCLEOTIDE SEQUENCE [LARGE SCALE GENOMIC DNA]</scope>
    <source>
        <strain evidence="1 2">ATCC 15168</strain>
    </source>
</reference>
<name>A0A0F6WQR4_9CORY</name>
<gene>
    <name evidence="1" type="ORF">YH66_08115</name>
</gene>
<evidence type="ECO:0000313" key="2">
    <source>
        <dbReference type="Proteomes" id="UP000034037"/>
    </source>
</evidence>
<evidence type="ECO:0000313" key="1">
    <source>
        <dbReference type="EMBL" id="AKF27511.1"/>
    </source>
</evidence>